<dbReference type="GO" id="GO:0003723">
    <property type="term" value="F:RNA binding"/>
    <property type="evidence" value="ECO:0007669"/>
    <property type="project" value="InterPro"/>
</dbReference>
<keyword evidence="5" id="KW-0413">Isomerase</keyword>
<dbReference type="GeneID" id="28984247"/>
<dbReference type="InterPro" id="IPR014780">
    <property type="entry name" value="tRNA_psdUridine_synth_TruB"/>
</dbReference>
<reference evidence="9 10" key="1">
    <citation type="submission" date="2015-03" db="EMBL/GenBank/DDBJ databases">
        <title>Genomics and transcriptomics of the oil-accumulating basidiomycete yeast T. oleaginosus allow insights into substrate utilization and the diverse evolutionary trajectories of mating systems in fungi.</title>
        <authorList>
            <consortium name="DOE Joint Genome Institute"/>
            <person name="Kourist R."/>
            <person name="Kracht O."/>
            <person name="Bracharz F."/>
            <person name="Lipzen A."/>
            <person name="Nolan M."/>
            <person name="Ohm R."/>
            <person name="Grigoriev I."/>
            <person name="Sun S."/>
            <person name="Heitman J."/>
            <person name="Bruck T."/>
            <person name="Nowrousian M."/>
        </authorList>
    </citation>
    <scope>NUCLEOTIDE SEQUENCE [LARGE SCALE GENOMIC DNA]</scope>
    <source>
        <strain evidence="9 10">IBC0246</strain>
    </source>
</reference>
<dbReference type="InterPro" id="IPR032819">
    <property type="entry name" value="TruB_C"/>
</dbReference>
<evidence type="ECO:0000313" key="9">
    <source>
        <dbReference type="EMBL" id="KLT41122.1"/>
    </source>
</evidence>
<dbReference type="Proteomes" id="UP000053611">
    <property type="component" value="Unassembled WGS sequence"/>
</dbReference>
<dbReference type="InterPro" id="IPR002501">
    <property type="entry name" value="PsdUridine_synth_N"/>
</dbReference>
<organism evidence="9 10">
    <name type="scientific">Cutaneotrichosporon oleaginosum</name>
    <dbReference type="NCBI Taxonomy" id="879819"/>
    <lineage>
        <taxon>Eukaryota</taxon>
        <taxon>Fungi</taxon>
        <taxon>Dikarya</taxon>
        <taxon>Basidiomycota</taxon>
        <taxon>Agaricomycotina</taxon>
        <taxon>Tremellomycetes</taxon>
        <taxon>Trichosporonales</taxon>
        <taxon>Trichosporonaceae</taxon>
        <taxon>Cutaneotrichosporon</taxon>
    </lineage>
</organism>
<dbReference type="Pfam" id="PF01509">
    <property type="entry name" value="TruB_N"/>
    <property type="match status" value="1"/>
</dbReference>
<proteinExistence type="inferred from homology"/>
<accession>A0A0J0XJ58</accession>
<sequence>MTPTPTLPLNGLFPIAKPSGPGSMRVIEAMTPLLLESRLFTDPNLPPGGREKERNKRKRNKTHMGLKIGQGGTLDPLADGVLVIGVGRGTKHLNRFLECSKEYVSIGLLGAATTSYDSQDPVISTGNFDNITREDVEKVLEQFRGKIKQTPPIFSALKMDGKPLHEYARENKPLPRPIPVRECQVEIDLIDFTPAQVTEGDGGHTYRWPEARLDDAQKETFRRLTKMVHDANEAAQEKAVEPEIDLNAPDFPEVSAQTGLRPATFTVRMTVSSGTYVRSIVHDIGLALGCGAHVVKLTRTRQGEFVLSEDDVKRVDEQEAPVEVKEEIKEEEIDPEEAAMNAEEEEMNALNAAAASAPSYAAAEKMTHKPGPTTACIPWAVFERAIAEREARRTAEQNEIDELKACEVPFSEIRNKLREQKEMREYGELAEWEQAVVERFHSVPIPVVRDSKSRAEGVYFRK</sequence>
<evidence type="ECO:0000256" key="4">
    <source>
        <dbReference type="ARBA" id="ARBA00022694"/>
    </source>
</evidence>
<comment type="catalytic activity">
    <reaction evidence="1">
        <text>a uridine in mRNA = a pseudouridine in mRNA</text>
        <dbReference type="Rhea" id="RHEA:56644"/>
        <dbReference type="Rhea" id="RHEA-COMP:14658"/>
        <dbReference type="Rhea" id="RHEA-COMP:14659"/>
        <dbReference type="ChEBI" id="CHEBI:65314"/>
        <dbReference type="ChEBI" id="CHEBI:65315"/>
    </reaction>
</comment>
<feature type="region of interest" description="Disordered" evidence="6">
    <location>
        <begin position="39"/>
        <end position="70"/>
    </location>
</feature>
<dbReference type="STRING" id="879819.A0A0J0XJ58"/>
<evidence type="ECO:0000256" key="5">
    <source>
        <dbReference type="ARBA" id="ARBA00023235"/>
    </source>
</evidence>
<evidence type="ECO:0000259" key="7">
    <source>
        <dbReference type="Pfam" id="PF01509"/>
    </source>
</evidence>
<dbReference type="PANTHER" id="PTHR13767:SF2">
    <property type="entry name" value="PSEUDOURIDYLATE SYNTHASE TRUB1"/>
    <property type="match status" value="1"/>
</dbReference>
<dbReference type="Pfam" id="PF16198">
    <property type="entry name" value="TruB_C_2"/>
    <property type="match status" value="1"/>
</dbReference>
<dbReference type="AlphaFoldDB" id="A0A0J0XJ58"/>
<comment type="similarity">
    <text evidence="2">Belongs to the pseudouridine synthase TruB family.</text>
</comment>
<evidence type="ECO:0000256" key="6">
    <source>
        <dbReference type="SAM" id="MobiDB-lite"/>
    </source>
</evidence>
<keyword evidence="10" id="KW-1185">Reference proteome</keyword>
<name>A0A0J0XJ58_9TREE</name>
<dbReference type="OrthoDB" id="9995526at2759"/>
<keyword evidence="4" id="KW-0819">tRNA processing</keyword>
<evidence type="ECO:0000256" key="3">
    <source>
        <dbReference type="ARBA" id="ARBA00012787"/>
    </source>
</evidence>
<dbReference type="EMBL" id="KQ087223">
    <property type="protein sequence ID" value="KLT41122.1"/>
    <property type="molecule type" value="Genomic_DNA"/>
</dbReference>
<protein>
    <recommendedName>
        <fullName evidence="3">tRNA pseudouridine(55) synthase</fullName>
        <ecNumber evidence="3">5.4.99.25</ecNumber>
    </recommendedName>
</protein>
<feature type="compositionally biased region" description="Basic residues" evidence="6">
    <location>
        <begin position="55"/>
        <end position="64"/>
    </location>
</feature>
<dbReference type="HAMAP" id="MF_01080">
    <property type="entry name" value="TruB_bact"/>
    <property type="match status" value="1"/>
</dbReference>
<dbReference type="GO" id="GO:0160148">
    <property type="term" value="F:tRNA pseudouridine(55) synthase activity"/>
    <property type="evidence" value="ECO:0007669"/>
    <property type="project" value="UniProtKB-EC"/>
</dbReference>
<dbReference type="SUPFAM" id="SSF55120">
    <property type="entry name" value="Pseudouridine synthase"/>
    <property type="match status" value="1"/>
</dbReference>
<evidence type="ECO:0000313" key="10">
    <source>
        <dbReference type="Proteomes" id="UP000053611"/>
    </source>
</evidence>
<dbReference type="EC" id="5.4.99.25" evidence="3"/>
<feature type="domain" description="Pseudouridine synthase II N-terminal" evidence="7">
    <location>
        <begin position="67"/>
        <end position="193"/>
    </location>
</feature>
<evidence type="ECO:0000259" key="8">
    <source>
        <dbReference type="Pfam" id="PF16198"/>
    </source>
</evidence>
<dbReference type="GO" id="GO:0005634">
    <property type="term" value="C:nucleus"/>
    <property type="evidence" value="ECO:0007669"/>
    <property type="project" value="TreeGrafter"/>
</dbReference>
<dbReference type="PANTHER" id="PTHR13767">
    <property type="entry name" value="TRNA-PSEUDOURIDINE SYNTHASE"/>
    <property type="match status" value="1"/>
</dbReference>
<evidence type="ECO:0000256" key="1">
    <source>
        <dbReference type="ARBA" id="ARBA00001166"/>
    </source>
</evidence>
<feature type="domain" description="tRNA pseudouridylate synthase B C-terminal" evidence="8">
    <location>
        <begin position="278"/>
        <end position="333"/>
    </location>
</feature>
<dbReference type="InterPro" id="IPR020103">
    <property type="entry name" value="PsdUridine_synth_cat_dom_sf"/>
</dbReference>
<dbReference type="RefSeq" id="XP_018277613.1">
    <property type="nucleotide sequence ID" value="XM_018423644.1"/>
</dbReference>
<dbReference type="Gene3D" id="3.30.2350.10">
    <property type="entry name" value="Pseudouridine synthase"/>
    <property type="match status" value="1"/>
</dbReference>
<dbReference type="GO" id="GO:0006400">
    <property type="term" value="P:tRNA modification"/>
    <property type="evidence" value="ECO:0007669"/>
    <property type="project" value="TreeGrafter"/>
</dbReference>
<dbReference type="GO" id="GO:1990481">
    <property type="term" value="P:mRNA pseudouridine synthesis"/>
    <property type="evidence" value="ECO:0007669"/>
    <property type="project" value="TreeGrafter"/>
</dbReference>
<gene>
    <name evidence="9" type="ORF">CC85DRAFT_286807</name>
</gene>
<evidence type="ECO:0000256" key="2">
    <source>
        <dbReference type="ARBA" id="ARBA00008999"/>
    </source>
</evidence>